<dbReference type="Proteomes" id="UP000824049">
    <property type="component" value="Unassembled WGS sequence"/>
</dbReference>
<comment type="caution">
    <text evidence="1">The sequence shown here is derived from an EMBL/GenBank/DDBJ whole genome shotgun (WGS) entry which is preliminary data.</text>
</comment>
<sequence>MRAKPIPMEEQYKLVLECRQSGLSDYHWCLEHDIKPGTFYNWVKRLRKAGTYTIPAPAGRDTYTAMPRQDIVKVELVEESVKIPRQGYPAGSDTEHTDRFHPSMELHIGSASVFVANDMDPVLLAQTIQMLKEAPPC</sequence>
<protein>
    <submittedName>
        <fullName evidence="1">Transposase</fullName>
    </submittedName>
</protein>
<dbReference type="InterPro" id="IPR010921">
    <property type="entry name" value="Trp_repressor/repl_initiator"/>
</dbReference>
<dbReference type="GO" id="GO:0043565">
    <property type="term" value="F:sequence-specific DNA binding"/>
    <property type="evidence" value="ECO:0007669"/>
    <property type="project" value="InterPro"/>
</dbReference>
<dbReference type="NCBIfam" id="NF047593">
    <property type="entry name" value="IS66_ISAeme5_TnpA"/>
    <property type="match status" value="1"/>
</dbReference>
<reference evidence="1" key="2">
    <citation type="submission" date="2021-04" db="EMBL/GenBank/DDBJ databases">
        <authorList>
            <person name="Gilroy R."/>
        </authorList>
    </citation>
    <scope>NUCLEOTIDE SEQUENCE</scope>
    <source>
        <strain evidence="1">CHK179-28034</strain>
    </source>
</reference>
<organism evidence="1 2">
    <name type="scientific">Candidatus Anaerobutyricum stercoris</name>
    <dbReference type="NCBI Taxonomy" id="2838457"/>
    <lineage>
        <taxon>Bacteria</taxon>
        <taxon>Bacillati</taxon>
        <taxon>Bacillota</taxon>
        <taxon>Clostridia</taxon>
        <taxon>Lachnospirales</taxon>
        <taxon>Lachnospiraceae</taxon>
        <taxon>Anaerobutyricum</taxon>
    </lineage>
</organism>
<name>A0A9D2J8L6_9FIRM</name>
<gene>
    <name evidence="1" type="ORF">H9968_11440</name>
</gene>
<evidence type="ECO:0000313" key="2">
    <source>
        <dbReference type="Proteomes" id="UP000824049"/>
    </source>
</evidence>
<accession>A0A9D2J8L6</accession>
<dbReference type="EMBL" id="DXBR01000105">
    <property type="protein sequence ID" value="HIZ40508.1"/>
    <property type="molecule type" value="Genomic_DNA"/>
</dbReference>
<dbReference type="SUPFAM" id="SSF48295">
    <property type="entry name" value="TrpR-like"/>
    <property type="match status" value="1"/>
</dbReference>
<evidence type="ECO:0000313" key="1">
    <source>
        <dbReference type="EMBL" id="HIZ40508.1"/>
    </source>
</evidence>
<reference evidence="1" key="1">
    <citation type="journal article" date="2021" name="PeerJ">
        <title>Extensive microbial diversity within the chicken gut microbiome revealed by metagenomics and culture.</title>
        <authorList>
            <person name="Gilroy R."/>
            <person name="Ravi A."/>
            <person name="Getino M."/>
            <person name="Pursley I."/>
            <person name="Horton D.L."/>
            <person name="Alikhan N.F."/>
            <person name="Baker D."/>
            <person name="Gharbi K."/>
            <person name="Hall N."/>
            <person name="Watson M."/>
            <person name="Adriaenssens E.M."/>
            <person name="Foster-Nyarko E."/>
            <person name="Jarju S."/>
            <person name="Secka A."/>
            <person name="Antonio M."/>
            <person name="Oren A."/>
            <person name="Chaudhuri R.R."/>
            <person name="La Ragione R."/>
            <person name="Hildebrand F."/>
            <person name="Pallen M.J."/>
        </authorList>
    </citation>
    <scope>NUCLEOTIDE SEQUENCE</scope>
    <source>
        <strain evidence="1">CHK179-28034</strain>
    </source>
</reference>
<dbReference type="AlphaFoldDB" id="A0A9D2J8L6"/>
<proteinExistence type="predicted"/>